<dbReference type="SUPFAM" id="SSF52499">
    <property type="entry name" value="Isochorismatase-like hydrolases"/>
    <property type="match status" value="1"/>
</dbReference>
<dbReference type="GO" id="GO:0016787">
    <property type="term" value="F:hydrolase activity"/>
    <property type="evidence" value="ECO:0007669"/>
    <property type="project" value="UniProtKB-KW"/>
</dbReference>
<evidence type="ECO:0000259" key="2">
    <source>
        <dbReference type="Pfam" id="PF00857"/>
    </source>
</evidence>
<name>A0A7C0U6Q6_9BACT</name>
<dbReference type="CDD" id="cd00431">
    <property type="entry name" value="cysteine_hydrolases"/>
    <property type="match status" value="1"/>
</dbReference>
<reference evidence="3" key="1">
    <citation type="journal article" date="2020" name="mSystems">
        <title>Genome- and Community-Level Interaction Insights into Carbon Utilization and Element Cycling Functions of Hydrothermarchaeota in Hydrothermal Sediment.</title>
        <authorList>
            <person name="Zhou Z."/>
            <person name="Liu Y."/>
            <person name="Xu W."/>
            <person name="Pan J."/>
            <person name="Luo Z.H."/>
            <person name="Li M."/>
        </authorList>
    </citation>
    <scope>NUCLEOTIDE SEQUENCE [LARGE SCALE GENOMIC DNA]</scope>
    <source>
        <strain evidence="3">HyVt-115</strain>
    </source>
</reference>
<dbReference type="InterPro" id="IPR000868">
    <property type="entry name" value="Isochorismatase-like_dom"/>
</dbReference>
<dbReference type="Gene3D" id="3.40.50.850">
    <property type="entry name" value="Isochorismatase-like"/>
    <property type="match status" value="1"/>
</dbReference>
<evidence type="ECO:0000313" key="3">
    <source>
        <dbReference type="EMBL" id="HDD53512.1"/>
    </source>
</evidence>
<dbReference type="InterPro" id="IPR036380">
    <property type="entry name" value="Isochorismatase-like_sf"/>
</dbReference>
<comment type="caution">
    <text evidence="3">The sequence shown here is derived from an EMBL/GenBank/DDBJ whole genome shotgun (WGS) entry which is preliminary data.</text>
</comment>
<evidence type="ECO:0000256" key="1">
    <source>
        <dbReference type="ARBA" id="ARBA00022801"/>
    </source>
</evidence>
<keyword evidence="1 3" id="KW-0378">Hydrolase</keyword>
<dbReference type="AlphaFoldDB" id="A0A7C0U6Q6"/>
<protein>
    <submittedName>
        <fullName evidence="3">Cysteine hydrolase</fullName>
    </submittedName>
</protein>
<feature type="domain" description="Isochorismatase-like" evidence="2">
    <location>
        <begin position="3"/>
        <end position="163"/>
    </location>
</feature>
<dbReference type="EMBL" id="DQWS01000207">
    <property type="protein sequence ID" value="HDD53512.1"/>
    <property type="molecule type" value="Genomic_DNA"/>
</dbReference>
<dbReference type="Pfam" id="PF00857">
    <property type="entry name" value="Isochorismatase"/>
    <property type="match status" value="1"/>
</dbReference>
<gene>
    <name evidence="3" type="ORF">ENF32_05535</name>
</gene>
<dbReference type="PANTHER" id="PTHR43540:SF6">
    <property type="entry name" value="ISOCHORISMATASE-LIKE DOMAIN-CONTAINING PROTEIN"/>
    <property type="match status" value="1"/>
</dbReference>
<dbReference type="PANTHER" id="PTHR43540">
    <property type="entry name" value="PEROXYUREIDOACRYLATE/UREIDOACRYLATE AMIDOHYDROLASE-RELATED"/>
    <property type="match status" value="1"/>
</dbReference>
<organism evidence="3">
    <name type="scientific">Thermosulfidibacter takaii</name>
    <dbReference type="NCBI Taxonomy" id="412593"/>
    <lineage>
        <taxon>Bacteria</taxon>
        <taxon>Pseudomonadati</taxon>
        <taxon>Thermosulfidibacterota</taxon>
        <taxon>Thermosulfidibacteria</taxon>
        <taxon>Thermosulfidibacterales</taxon>
        <taxon>Thermosulfidibacteraceae</taxon>
    </lineage>
</organism>
<dbReference type="Proteomes" id="UP000885690">
    <property type="component" value="Unassembled WGS sequence"/>
</dbReference>
<proteinExistence type="predicted"/>
<dbReference type="InterPro" id="IPR050272">
    <property type="entry name" value="Isochorismatase-like_hydrls"/>
</dbReference>
<accession>A0A7C0U6Q6</accession>
<sequence>MGCALIVVDMVKDNLKGQHRVAQGARDLVPKINRLITTLRSKGTKIVFACDSFLPEDFIFQSRLTPHCIRGTEGCQVAEGLNLQRGDIIVEKRRFSAFFKTDLDQTLRTLQVNTVAVCGITLPYCVLTTALDALSHDFSVVILEDCTLSFRDEEHKALTNLYRKGPLYPLLRVMSAEEFLEELEGEDKGKRPNE</sequence>